<dbReference type="PRINTS" id="PR01490">
    <property type="entry name" value="RTXTOXIND"/>
</dbReference>
<dbReference type="RefSeq" id="WP_249891661.1">
    <property type="nucleotide sequence ID" value="NZ_CP082904.1"/>
</dbReference>
<evidence type="ECO:0000313" key="9">
    <source>
        <dbReference type="EMBL" id="UQY42976.1"/>
    </source>
</evidence>
<evidence type="ECO:0000256" key="5">
    <source>
        <dbReference type="ARBA" id="ARBA00022989"/>
    </source>
</evidence>
<comment type="subcellular location">
    <subcellularLocation>
        <location evidence="1">Membrane</location>
        <topology evidence="1">Single-pass membrane protein</topology>
    </subcellularLocation>
</comment>
<feature type="coiled-coil region" evidence="7">
    <location>
        <begin position="210"/>
        <end position="248"/>
    </location>
</feature>
<dbReference type="Proteomes" id="UP001056635">
    <property type="component" value="Chromosome"/>
</dbReference>
<sequence>MNKIKKLFRAEAINYQQERFTGHILLTRPLSLTVISAFFVILITAIIIFFVFFTYTRKTQVKGVLLPVQRIIRISAIEPSFVNKVLVHEGQKIATGDPLFTLSNERFSSIQGTNGEEIHKLLLERKENLAKDYQVIKAQLAWKKAGLQKRISNLNKEEQLTMESIKVQKEQITLFTDIVNRYIKLLQNNFVSQLELNEKKSQLFVKKSDSIELKKQLAALTREQDNVRSELEQLLLQEKREYSLYQREINLIQKDILETNAQKSMHIVAPQNGVISTIVISEGQNIEEYTLLATLIPENTTLEANLFIPSDSIGFLKQGMPVLLQYQAYPYQKFGQYRSIIHEISRNTLQPSDLLNLGINVKSVENQTALYRIRLKLDSQEIKAYGMKYPLKTGMEFSASILLEERKIYEWILEPLYSIRGTL</sequence>
<dbReference type="EMBL" id="CP082904">
    <property type="protein sequence ID" value="UQY42976.1"/>
    <property type="molecule type" value="Genomic_DNA"/>
</dbReference>
<comment type="similarity">
    <text evidence="2">Belongs to the membrane fusion protein (MFP) (TC 8.A.1) family.</text>
</comment>
<reference evidence="9" key="1">
    <citation type="submission" date="2021-09" db="EMBL/GenBank/DDBJ databases">
        <title>First case of bloodstream infection caused by Mixta hanseatica sp. nov., a member of the Erwiniaceae family.</title>
        <authorList>
            <person name="Both A."/>
            <person name="Huang J."/>
            <person name="Wenzel P."/>
            <person name="Aepfelbacher M."/>
            <person name="Rohde H."/>
            <person name="Christner M."/>
            <person name="Hentschke M."/>
        </authorList>
    </citation>
    <scope>NUCLEOTIDE SEQUENCE</scope>
    <source>
        <strain evidence="9">X22927</strain>
    </source>
</reference>
<organism evidence="9 10">
    <name type="scientific">Mixta hanseatica</name>
    <dbReference type="NCBI Taxonomy" id="2872648"/>
    <lineage>
        <taxon>Bacteria</taxon>
        <taxon>Pseudomonadati</taxon>
        <taxon>Pseudomonadota</taxon>
        <taxon>Gammaproteobacteria</taxon>
        <taxon>Enterobacterales</taxon>
        <taxon>Erwiniaceae</taxon>
        <taxon>Mixta</taxon>
    </lineage>
</organism>
<evidence type="ECO:0000256" key="1">
    <source>
        <dbReference type="ARBA" id="ARBA00004167"/>
    </source>
</evidence>
<dbReference type="InterPro" id="IPR006144">
    <property type="entry name" value="Secretion_HlyD_CS"/>
</dbReference>
<evidence type="ECO:0000313" key="10">
    <source>
        <dbReference type="Proteomes" id="UP001056635"/>
    </source>
</evidence>
<keyword evidence="6 8" id="KW-0472">Membrane</keyword>
<name>A0ABY4R814_9GAMM</name>
<protein>
    <submittedName>
        <fullName evidence="9">HlyD family secretion protein</fullName>
    </submittedName>
</protein>
<dbReference type="Gene3D" id="1.10.287.470">
    <property type="entry name" value="Helix hairpin bin"/>
    <property type="match status" value="1"/>
</dbReference>
<keyword evidence="4 8" id="KW-0812">Transmembrane</keyword>
<keyword evidence="3" id="KW-0813">Transport</keyword>
<proteinExistence type="inferred from homology"/>
<gene>
    <name evidence="9" type="ORF">K6958_13795</name>
</gene>
<evidence type="ECO:0000256" key="4">
    <source>
        <dbReference type="ARBA" id="ARBA00022692"/>
    </source>
</evidence>
<keyword evidence="5 8" id="KW-1133">Transmembrane helix</keyword>
<keyword evidence="7" id="KW-0175">Coiled coil</keyword>
<dbReference type="PANTHER" id="PTHR30386:SF28">
    <property type="entry name" value="EXPORTED PROTEIN"/>
    <property type="match status" value="1"/>
</dbReference>
<evidence type="ECO:0000256" key="3">
    <source>
        <dbReference type="ARBA" id="ARBA00022448"/>
    </source>
</evidence>
<accession>A0ABY4R814</accession>
<dbReference type="InterPro" id="IPR050739">
    <property type="entry name" value="MFP"/>
</dbReference>
<dbReference type="Gene3D" id="2.40.30.170">
    <property type="match status" value="1"/>
</dbReference>
<evidence type="ECO:0000256" key="6">
    <source>
        <dbReference type="ARBA" id="ARBA00023136"/>
    </source>
</evidence>
<evidence type="ECO:0000256" key="2">
    <source>
        <dbReference type="ARBA" id="ARBA00009477"/>
    </source>
</evidence>
<feature type="transmembrane region" description="Helical" evidence="8">
    <location>
        <begin position="30"/>
        <end position="55"/>
    </location>
</feature>
<keyword evidence="10" id="KW-1185">Reference proteome</keyword>
<dbReference type="PANTHER" id="PTHR30386">
    <property type="entry name" value="MEMBRANE FUSION SUBUNIT OF EMRAB-TOLC MULTIDRUG EFFLUX PUMP"/>
    <property type="match status" value="1"/>
</dbReference>
<dbReference type="Gene3D" id="2.40.50.100">
    <property type="match status" value="1"/>
</dbReference>
<dbReference type="PROSITE" id="PS00543">
    <property type="entry name" value="HLYD_FAMILY"/>
    <property type="match status" value="1"/>
</dbReference>
<evidence type="ECO:0000256" key="8">
    <source>
        <dbReference type="SAM" id="Phobius"/>
    </source>
</evidence>
<evidence type="ECO:0000256" key="7">
    <source>
        <dbReference type="SAM" id="Coils"/>
    </source>
</evidence>